<dbReference type="Proteomes" id="UP000321612">
    <property type="component" value="Unassembled WGS sequence"/>
</dbReference>
<accession>A0A5C8G552</accession>
<dbReference type="EMBL" id="SDIK01000109">
    <property type="protein sequence ID" value="TXJ57183.1"/>
    <property type="molecule type" value="Genomic_DNA"/>
</dbReference>
<protein>
    <submittedName>
        <fullName evidence="2">Uncharacterized protein</fullName>
    </submittedName>
</protein>
<evidence type="ECO:0000256" key="1">
    <source>
        <dbReference type="SAM" id="MobiDB-lite"/>
    </source>
</evidence>
<feature type="compositionally biased region" description="Basic and acidic residues" evidence="1">
    <location>
        <begin position="20"/>
        <end position="34"/>
    </location>
</feature>
<evidence type="ECO:0000313" key="3">
    <source>
        <dbReference type="Proteomes" id="UP000321612"/>
    </source>
</evidence>
<sequence length="63" mass="7393">MENLKWRRAIFFSVSPEEDKAVDMGTKQQREGDLGRNGNVPLEERVPSMGGMWMFHWWNVDVP</sequence>
<dbReference type="AlphaFoldDB" id="A0A5C8G552"/>
<feature type="region of interest" description="Disordered" evidence="1">
    <location>
        <begin position="20"/>
        <end position="41"/>
    </location>
</feature>
<keyword evidence="3" id="KW-1185">Reference proteome</keyword>
<organism evidence="2 3">
    <name type="scientific">Prevotella brunnea</name>
    <dbReference type="NCBI Taxonomy" id="2508867"/>
    <lineage>
        <taxon>Bacteria</taxon>
        <taxon>Pseudomonadati</taxon>
        <taxon>Bacteroidota</taxon>
        <taxon>Bacteroidia</taxon>
        <taxon>Bacteroidales</taxon>
        <taxon>Prevotellaceae</taxon>
        <taxon>Prevotella</taxon>
    </lineage>
</organism>
<gene>
    <name evidence="2" type="ORF">ETF27_11015</name>
</gene>
<proteinExistence type="predicted"/>
<reference evidence="3" key="1">
    <citation type="submission" date="2019-05" db="EMBL/GenBank/DDBJ databases">
        <title>Prevotella brunnea sp. nov., isolated from a wound of a patient.</title>
        <authorList>
            <person name="Buhl M."/>
        </authorList>
    </citation>
    <scope>NUCLEOTIDE SEQUENCE [LARGE SCALE GENOMIC DNA]</scope>
    <source>
        <strain evidence="3">A2672</strain>
    </source>
</reference>
<comment type="caution">
    <text evidence="2">The sequence shown here is derived from an EMBL/GenBank/DDBJ whole genome shotgun (WGS) entry which is preliminary data.</text>
</comment>
<evidence type="ECO:0000313" key="2">
    <source>
        <dbReference type="EMBL" id="TXJ57183.1"/>
    </source>
</evidence>
<name>A0A5C8G552_9BACT</name>